<feature type="domain" description="SAM" evidence="13">
    <location>
        <begin position="527"/>
        <end position="586"/>
    </location>
</feature>
<dbReference type="InterPro" id="IPR001660">
    <property type="entry name" value="SAM"/>
</dbReference>
<dbReference type="InterPro" id="IPR000157">
    <property type="entry name" value="TIR_dom"/>
</dbReference>
<dbReference type="Gene3D" id="1.10.150.50">
    <property type="entry name" value="Transcription Factor, Ets-1"/>
    <property type="match status" value="2"/>
</dbReference>
<protein>
    <recommendedName>
        <fullName evidence="3">ADP-ribosyl cyclase/cyclic ADP-ribose hydrolase</fullName>
        <ecNumber evidence="3">3.2.2.6</ecNumber>
    </recommendedName>
</protein>
<evidence type="ECO:0000256" key="2">
    <source>
        <dbReference type="ARBA" id="ARBA00008291"/>
    </source>
</evidence>
<dbReference type="PANTHER" id="PTHR22998:SF1">
    <property type="entry name" value="NAD(+) HYDROLASE SARM1"/>
    <property type="match status" value="1"/>
</dbReference>
<evidence type="ECO:0000313" key="15">
    <source>
        <dbReference type="RefSeq" id="XP_006817002.1"/>
    </source>
</evidence>
<dbReference type="RefSeq" id="XP_006817002.1">
    <property type="nucleotide sequence ID" value="XM_006816939.1"/>
</dbReference>
<keyword evidence="9" id="KW-0520">NAD</keyword>
<comment type="similarity">
    <text evidence="2">Belongs to the SARM1 family.</text>
</comment>
<dbReference type="Gene3D" id="1.25.10.10">
    <property type="entry name" value="Leucine-rich Repeat Variant"/>
    <property type="match status" value="1"/>
</dbReference>
<dbReference type="InterPro" id="IPR011989">
    <property type="entry name" value="ARM-like"/>
</dbReference>
<evidence type="ECO:0000256" key="6">
    <source>
        <dbReference type="ARBA" id="ARBA00022737"/>
    </source>
</evidence>
<evidence type="ECO:0000256" key="5">
    <source>
        <dbReference type="ARBA" id="ARBA00022588"/>
    </source>
</evidence>
<dbReference type="Pfam" id="PF00536">
    <property type="entry name" value="SAM_1"/>
    <property type="match status" value="1"/>
</dbReference>
<dbReference type="SMART" id="SM00454">
    <property type="entry name" value="SAM"/>
    <property type="match status" value="2"/>
</dbReference>
<dbReference type="Pfam" id="PF13676">
    <property type="entry name" value="TIR_2"/>
    <property type="match status" value="1"/>
</dbReference>
<evidence type="ECO:0000256" key="4">
    <source>
        <dbReference type="ARBA" id="ARBA00022490"/>
    </source>
</evidence>
<keyword evidence="7" id="KW-0378">Hydrolase</keyword>
<evidence type="ECO:0000256" key="8">
    <source>
        <dbReference type="ARBA" id="ARBA00022859"/>
    </source>
</evidence>
<name>A0ABM0MAG1_SACKO</name>
<dbReference type="InterPro" id="IPR039184">
    <property type="entry name" value="SARM1"/>
</dbReference>
<feature type="domain" description="TIR" evidence="12">
    <location>
        <begin position="619"/>
        <end position="762"/>
    </location>
</feature>
<dbReference type="InterPro" id="IPR013761">
    <property type="entry name" value="SAM/pointed_sf"/>
</dbReference>
<dbReference type="InterPro" id="IPR016024">
    <property type="entry name" value="ARM-type_fold"/>
</dbReference>
<dbReference type="PANTHER" id="PTHR22998">
    <property type="entry name" value="SARM1"/>
    <property type="match status" value="1"/>
</dbReference>
<proteinExistence type="inferred from homology"/>
<keyword evidence="4" id="KW-0963">Cytoplasm</keyword>
<dbReference type="EC" id="3.2.2.6" evidence="3"/>
<dbReference type="Proteomes" id="UP000694865">
    <property type="component" value="Unplaced"/>
</dbReference>
<dbReference type="CDD" id="cd24153">
    <property type="entry name" value="SARM1_N"/>
    <property type="match status" value="1"/>
</dbReference>
<feature type="region of interest" description="Disordered" evidence="11">
    <location>
        <begin position="1"/>
        <end position="25"/>
    </location>
</feature>
<comment type="catalytic activity">
    <reaction evidence="10">
        <text>NAD(+) + H2O = ADP-D-ribose + nicotinamide + H(+)</text>
        <dbReference type="Rhea" id="RHEA:16301"/>
        <dbReference type="ChEBI" id="CHEBI:15377"/>
        <dbReference type="ChEBI" id="CHEBI:15378"/>
        <dbReference type="ChEBI" id="CHEBI:17154"/>
        <dbReference type="ChEBI" id="CHEBI:57540"/>
        <dbReference type="ChEBI" id="CHEBI:57967"/>
        <dbReference type="EC" id="3.2.2.6"/>
    </reaction>
    <physiologicalReaction direction="left-to-right" evidence="10">
        <dbReference type="Rhea" id="RHEA:16302"/>
    </physiologicalReaction>
</comment>
<dbReference type="SMART" id="SM00255">
    <property type="entry name" value="TIR"/>
    <property type="match status" value="1"/>
</dbReference>
<sequence>MGSCVGSEKQKKETQMDSSAKMYSERSVELPGPVFSSDISIEPIQSVEVTSADGGTMNVYSTKDSSFYTTTTSIERSTSNGEHTVRIMERRMKLKKIASADIDMDTKAEMLSEAESQVERVHGMVAELVIKLKNTDVSVVIQATKDLYIQVDNAWITPIYGRDMAYDLCNTLRREGGLDILLENCKSENINLKHSSAQLLEQVLITENRDYVANVGLESVVRLACSREELLLMQIGTGILESMFKHNEDTCSRVIELGGLQAVLYSCRLSDNIVLQHCAAALANCAMYGGPANQRRMIEHHAPEWLFPLAFSKDDNIKYYACLAISLLAANKDVQKAVVNSGTLDLIEPFVNSHDPVEFAKSNKFHAQGRGRDWLKRLVPLLSCDRREAQILAAFHFAMEAGIKKEQGKLQVFSDIGAIEPLQILASSNNDIASNFAIQALTALGEHVPEKLGDNIANWEVRHVSIWLKGCGFESFIENFSNNLVDGDLLLTISNAELTIDIGMTNSLQRRRFTRELARLKYNARWRDHKEISNWLKDLGPEYNQYTYNLVNCGIDMNMLTLITEEHLTYDAGISNGVHRTRILNAAKPGDFEKAFDSPNKCFSPVGTVQLDYRRLRKERTDVFISYRRSTGSQLASLLKVHLQLRGFTVFIDVEKLEAGKFDNNLLSSVKNAKNFVLVLSPNALDRCINDSDQKDWVHREIVTAIESKCNIVPVTWDFKWPAPENLPEDMRQVLFFNGVKWIHDYQEACVDKLERFLRSQENIPQVDGTYKPKQDAWFTHGGASDGRTSSSTS</sequence>
<dbReference type="CDD" id="cd09502">
    <property type="entry name" value="SAM_SARM1-like_repeat2"/>
    <property type="match status" value="1"/>
</dbReference>
<evidence type="ECO:0000256" key="10">
    <source>
        <dbReference type="ARBA" id="ARBA00047304"/>
    </source>
</evidence>
<accession>A0ABM0MAG1</accession>
<reference evidence="15" key="1">
    <citation type="submission" date="2025-08" db="UniProtKB">
        <authorList>
            <consortium name="RefSeq"/>
        </authorList>
    </citation>
    <scope>IDENTIFICATION</scope>
    <source>
        <tissue evidence="15">Testes</tissue>
    </source>
</reference>
<dbReference type="Gene3D" id="3.40.50.10140">
    <property type="entry name" value="Toll/interleukin-1 receptor homology (TIR) domain"/>
    <property type="match status" value="1"/>
</dbReference>
<evidence type="ECO:0000256" key="3">
    <source>
        <dbReference type="ARBA" id="ARBA00011982"/>
    </source>
</evidence>
<evidence type="ECO:0000259" key="13">
    <source>
        <dbReference type="PROSITE" id="PS50105"/>
    </source>
</evidence>
<dbReference type="SUPFAM" id="SSF52200">
    <property type="entry name" value="Toll/Interleukin receptor TIR domain"/>
    <property type="match status" value="1"/>
</dbReference>
<gene>
    <name evidence="15" type="primary">LOC100372022</name>
</gene>
<evidence type="ECO:0000256" key="1">
    <source>
        <dbReference type="ARBA" id="ARBA00004496"/>
    </source>
</evidence>
<comment type="subcellular location">
    <subcellularLocation>
        <location evidence="1">Cytoplasm</location>
    </subcellularLocation>
</comment>
<dbReference type="SUPFAM" id="SSF48371">
    <property type="entry name" value="ARM repeat"/>
    <property type="match status" value="1"/>
</dbReference>
<evidence type="ECO:0000256" key="9">
    <source>
        <dbReference type="ARBA" id="ARBA00023027"/>
    </source>
</evidence>
<dbReference type="InterPro" id="IPR035897">
    <property type="entry name" value="Toll_tir_struct_dom_sf"/>
</dbReference>
<keyword evidence="8" id="KW-0391">Immunity</keyword>
<evidence type="ECO:0000256" key="11">
    <source>
        <dbReference type="SAM" id="MobiDB-lite"/>
    </source>
</evidence>
<dbReference type="SUPFAM" id="SSF47769">
    <property type="entry name" value="SAM/Pointed domain"/>
    <property type="match status" value="2"/>
</dbReference>
<keyword evidence="14" id="KW-1185">Reference proteome</keyword>
<dbReference type="Pfam" id="PF07647">
    <property type="entry name" value="SAM_2"/>
    <property type="match status" value="1"/>
</dbReference>
<dbReference type="PROSITE" id="PS50105">
    <property type="entry name" value="SAM_DOMAIN"/>
    <property type="match status" value="2"/>
</dbReference>
<evidence type="ECO:0000256" key="7">
    <source>
        <dbReference type="ARBA" id="ARBA00022801"/>
    </source>
</evidence>
<keyword evidence="5" id="KW-0399">Innate immunity</keyword>
<evidence type="ECO:0000313" key="14">
    <source>
        <dbReference type="Proteomes" id="UP000694865"/>
    </source>
</evidence>
<feature type="region of interest" description="Disordered" evidence="11">
    <location>
        <begin position="775"/>
        <end position="794"/>
    </location>
</feature>
<dbReference type="PROSITE" id="PS50104">
    <property type="entry name" value="TIR"/>
    <property type="match status" value="1"/>
</dbReference>
<dbReference type="GeneID" id="100372022"/>
<organism evidence="14 15">
    <name type="scientific">Saccoglossus kowalevskii</name>
    <name type="common">Acorn worm</name>
    <dbReference type="NCBI Taxonomy" id="10224"/>
    <lineage>
        <taxon>Eukaryota</taxon>
        <taxon>Metazoa</taxon>
        <taxon>Hemichordata</taxon>
        <taxon>Enteropneusta</taxon>
        <taxon>Harrimaniidae</taxon>
        <taxon>Saccoglossus</taxon>
    </lineage>
</organism>
<evidence type="ECO:0000259" key="12">
    <source>
        <dbReference type="PROSITE" id="PS50104"/>
    </source>
</evidence>
<keyword evidence="6" id="KW-0677">Repeat</keyword>
<feature type="domain" description="SAM" evidence="13">
    <location>
        <begin position="459"/>
        <end position="523"/>
    </location>
</feature>